<protein>
    <recommendedName>
        <fullName evidence="1">Protein kinase domain-containing protein</fullName>
    </recommendedName>
</protein>
<dbReference type="SUPFAM" id="SSF56112">
    <property type="entry name" value="Protein kinase-like (PK-like)"/>
    <property type="match status" value="1"/>
</dbReference>
<dbReference type="EMBL" id="MU854702">
    <property type="protein sequence ID" value="KAK4031786.1"/>
    <property type="molecule type" value="Genomic_DNA"/>
</dbReference>
<dbReference type="PROSITE" id="PS50011">
    <property type="entry name" value="PROTEIN_KINASE_DOM"/>
    <property type="match status" value="1"/>
</dbReference>
<dbReference type="Proteomes" id="UP001303115">
    <property type="component" value="Unassembled WGS sequence"/>
</dbReference>
<comment type="caution">
    <text evidence="2">The sequence shown here is derived from an EMBL/GenBank/DDBJ whole genome shotgun (WGS) entry which is preliminary data.</text>
</comment>
<dbReference type="Gene3D" id="1.10.510.10">
    <property type="entry name" value="Transferase(Phosphotransferase) domain 1"/>
    <property type="match status" value="1"/>
</dbReference>
<sequence length="412" mass="46753">MFTYLGGGRVRTGKSGHAYIFNAKSGEFYIYNRELAVGAQSNVQLVTNVSTHEVVVRKVSRHRRDLKDESDLATMPRDNELRILDRLNSIRHNSVYPQPGLTPRWTTCISHEDLAIMSTGPRPRLQCAQVSYWKLCNGSDLADLSSRWYRGEFGKEMLGHVFPVCLVARCIAQVCETLHFMYQAGPEAVYHNDLHLGNIFLHYDSRSNGGLPDFYLGDFGLAFTASEDLAGRAKQAPVAPGLFPGIDGPNERERWDVVTFRSAIENIDHYTRIPLTEAFDPPSPKPPSEQSVRLQRLMYMLKFIDGQDEQLAARNPQSRPPSLLEVILEAKKLEASALEIERDTVPFKALMAWGRSLKARALREEPYVFESEKRPEPPERVHVFMQQQMRVAQAEKHGEDIVEGPWTLVESE</sequence>
<reference evidence="3" key="1">
    <citation type="journal article" date="2023" name="Mol. Phylogenet. Evol.">
        <title>Genome-scale phylogeny and comparative genomics of the fungal order Sordariales.</title>
        <authorList>
            <person name="Hensen N."/>
            <person name="Bonometti L."/>
            <person name="Westerberg I."/>
            <person name="Brannstrom I.O."/>
            <person name="Guillou S."/>
            <person name="Cros-Aarteil S."/>
            <person name="Calhoun S."/>
            <person name="Haridas S."/>
            <person name="Kuo A."/>
            <person name="Mondo S."/>
            <person name="Pangilinan J."/>
            <person name="Riley R."/>
            <person name="LaButti K."/>
            <person name="Andreopoulos B."/>
            <person name="Lipzen A."/>
            <person name="Chen C."/>
            <person name="Yan M."/>
            <person name="Daum C."/>
            <person name="Ng V."/>
            <person name="Clum A."/>
            <person name="Steindorff A."/>
            <person name="Ohm R.A."/>
            <person name="Martin F."/>
            <person name="Silar P."/>
            <person name="Natvig D.O."/>
            <person name="Lalanne C."/>
            <person name="Gautier V."/>
            <person name="Ament-Velasquez S.L."/>
            <person name="Kruys A."/>
            <person name="Hutchinson M.I."/>
            <person name="Powell A.J."/>
            <person name="Barry K."/>
            <person name="Miller A.N."/>
            <person name="Grigoriev I.V."/>
            <person name="Debuchy R."/>
            <person name="Gladieux P."/>
            <person name="Hiltunen Thoren M."/>
            <person name="Johannesson H."/>
        </authorList>
    </citation>
    <scope>NUCLEOTIDE SEQUENCE [LARGE SCALE GENOMIC DNA]</scope>
    <source>
        <strain evidence="3">CBS 284.82</strain>
    </source>
</reference>
<keyword evidence="3" id="KW-1185">Reference proteome</keyword>
<proteinExistence type="predicted"/>
<dbReference type="InterPro" id="IPR000719">
    <property type="entry name" value="Prot_kinase_dom"/>
</dbReference>
<dbReference type="AlphaFoldDB" id="A0AAN6P4V8"/>
<dbReference type="GO" id="GO:0005524">
    <property type="term" value="F:ATP binding"/>
    <property type="evidence" value="ECO:0007669"/>
    <property type="project" value="InterPro"/>
</dbReference>
<dbReference type="InterPro" id="IPR011009">
    <property type="entry name" value="Kinase-like_dom_sf"/>
</dbReference>
<name>A0AAN6P4V8_9PEZI</name>
<evidence type="ECO:0000313" key="3">
    <source>
        <dbReference type="Proteomes" id="UP001303115"/>
    </source>
</evidence>
<feature type="domain" description="Protein kinase" evidence="1">
    <location>
        <begin position="29"/>
        <end position="385"/>
    </location>
</feature>
<organism evidence="2 3">
    <name type="scientific">Parachaetomium inaequale</name>
    <dbReference type="NCBI Taxonomy" id="2588326"/>
    <lineage>
        <taxon>Eukaryota</taxon>
        <taxon>Fungi</taxon>
        <taxon>Dikarya</taxon>
        <taxon>Ascomycota</taxon>
        <taxon>Pezizomycotina</taxon>
        <taxon>Sordariomycetes</taxon>
        <taxon>Sordariomycetidae</taxon>
        <taxon>Sordariales</taxon>
        <taxon>Chaetomiaceae</taxon>
        <taxon>Parachaetomium</taxon>
    </lineage>
</organism>
<gene>
    <name evidence="2" type="ORF">C8A01DRAFT_51253</name>
</gene>
<dbReference type="GO" id="GO:0004672">
    <property type="term" value="F:protein kinase activity"/>
    <property type="evidence" value="ECO:0007669"/>
    <property type="project" value="InterPro"/>
</dbReference>
<evidence type="ECO:0000313" key="2">
    <source>
        <dbReference type="EMBL" id="KAK4031786.1"/>
    </source>
</evidence>
<accession>A0AAN6P4V8</accession>
<evidence type="ECO:0000259" key="1">
    <source>
        <dbReference type="PROSITE" id="PS50011"/>
    </source>
</evidence>
<dbReference type="SMART" id="SM00220">
    <property type="entry name" value="S_TKc"/>
    <property type="match status" value="1"/>
</dbReference>